<dbReference type="InterPro" id="IPR013320">
    <property type="entry name" value="ConA-like_dom_sf"/>
</dbReference>
<evidence type="ECO:0000313" key="9">
    <source>
        <dbReference type="EMBL" id="MCJ8240643.1"/>
    </source>
</evidence>
<reference evidence="9 10" key="1">
    <citation type="submission" date="2022-03" db="EMBL/GenBank/DDBJ databases">
        <title>Rhizobium SSM4.3 sp. nov., isolated from Sediment (Gouqi Island).</title>
        <authorList>
            <person name="Chen G."/>
        </authorList>
    </citation>
    <scope>NUCLEOTIDE SEQUENCE [LARGE SCALE GENOMIC DNA]</scope>
    <source>
        <strain evidence="9 10">SSM4.3</strain>
        <plasmid evidence="9">unnamed</plasmid>
    </source>
</reference>
<dbReference type="InterPro" id="IPR000757">
    <property type="entry name" value="Beta-glucanase-like"/>
</dbReference>
<dbReference type="PANTHER" id="PTHR31062">
    <property type="entry name" value="XYLOGLUCAN ENDOTRANSGLUCOSYLASE/HYDROLASE PROTEIN 8-RELATED"/>
    <property type="match status" value="1"/>
</dbReference>
<evidence type="ECO:0000256" key="7">
    <source>
        <dbReference type="ARBA" id="ARBA00031665"/>
    </source>
</evidence>
<dbReference type="Gene3D" id="2.60.120.200">
    <property type="match status" value="1"/>
</dbReference>
<evidence type="ECO:0000313" key="10">
    <source>
        <dbReference type="Proteomes" id="UP001522662"/>
    </source>
</evidence>
<dbReference type="InterPro" id="IPR008264">
    <property type="entry name" value="Beta_glucanase"/>
</dbReference>
<evidence type="ECO:0000256" key="5">
    <source>
        <dbReference type="ARBA" id="ARBA00029722"/>
    </source>
</evidence>
<evidence type="ECO:0000256" key="4">
    <source>
        <dbReference type="ARBA" id="ARBA00023295"/>
    </source>
</evidence>
<evidence type="ECO:0000256" key="6">
    <source>
        <dbReference type="ARBA" id="ARBA00029771"/>
    </source>
</evidence>
<dbReference type="Proteomes" id="UP001522662">
    <property type="component" value="Unassembled WGS sequence"/>
</dbReference>
<dbReference type="Pfam" id="PF00722">
    <property type="entry name" value="Glyco_hydro_16"/>
    <property type="match status" value="1"/>
</dbReference>
<feature type="domain" description="GH16" evidence="8">
    <location>
        <begin position="398"/>
        <end position="643"/>
    </location>
</feature>
<accession>A0ABT0D5G0</accession>
<name>A0ABT0D5G0_9HYPH</name>
<dbReference type="PRINTS" id="PR00737">
    <property type="entry name" value="GLHYDRLASE16"/>
</dbReference>
<sequence length="643" mass="71482">MRELNRYKTFDGRPLWTISHRLPAIDARDGREIASTSDVDQTYRLAHQLFVQPDTRLEECFDPSETVRMTRQEVAVARSHIETWKAIASGQQEHVLVLEDDIWFACGAAAAIDRGWRESWQRLAGRGGPDLLYFSYEDAGGTAARLDACDAVFRPLRGLWFLSGYVLSRRGARILLESMPVVGPVDMWINYCFEKLQALALSSPVVLQRDDGGSDNSHSILPYLARAGIVDANSMPVPKRSAAGPVFAWTAKREREGLAMALSMLGLRVRVFDGDEKELGEEDLASILTTFDALVDAPLSEKAFAAMIARSDSRFVLEGAPRLDRQQNREILPPSRTVAFDAREPSDEMWQPLCALLGLTPPPYAFPSGAPRSWRILRDDRHEPVRQVNGIRPERLTDDSAWALVPDRAWPNRTASMRSIHPVGDCLVNEAMTTPTAILPAAIETFPGNRAAFSQDGLLQNADGAQLVLSKVESGNRKYRSGAFASVRSFEHGRFEAEIRPACGAGLVTGFFLHRASPRQEIDIELTGDDPRRILLNVYFNPGDDGSAIEYGYRGSPCRIDLGFNAASDFHLYAIDWRPGCITWSVDGKAVHQRVGWDPTPLPHLPMRLHANLWAPRSEALAGVMNDRALPATATFRNIKIWA</sequence>
<comment type="similarity">
    <text evidence="1">Belongs to the glycosyl hydrolase 16 family.</text>
</comment>
<keyword evidence="4" id="KW-0326">Glycosidase</keyword>
<evidence type="ECO:0000256" key="3">
    <source>
        <dbReference type="ARBA" id="ARBA00022801"/>
    </source>
</evidence>
<comment type="caution">
    <text evidence="9">The sequence shown here is derived from an EMBL/GenBank/DDBJ whole genome shotgun (WGS) entry which is preliminary data.</text>
</comment>
<dbReference type="PROSITE" id="PS51762">
    <property type="entry name" value="GH16_2"/>
    <property type="match status" value="1"/>
</dbReference>
<evidence type="ECO:0000256" key="1">
    <source>
        <dbReference type="ARBA" id="ARBA00006865"/>
    </source>
</evidence>
<evidence type="ECO:0000256" key="2">
    <source>
        <dbReference type="ARBA" id="ARBA00014569"/>
    </source>
</evidence>
<keyword evidence="10" id="KW-1185">Reference proteome</keyword>
<organism evidence="9 10">
    <name type="scientific">Peteryoungia algae</name>
    <dbReference type="NCBI Taxonomy" id="2919917"/>
    <lineage>
        <taxon>Bacteria</taxon>
        <taxon>Pseudomonadati</taxon>
        <taxon>Pseudomonadota</taxon>
        <taxon>Alphaproteobacteria</taxon>
        <taxon>Hyphomicrobiales</taxon>
        <taxon>Rhizobiaceae</taxon>
        <taxon>Peteryoungia</taxon>
    </lineage>
</organism>
<dbReference type="SUPFAM" id="SSF49899">
    <property type="entry name" value="Concanavalin A-like lectins/glucanases"/>
    <property type="match status" value="1"/>
</dbReference>
<evidence type="ECO:0000259" key="8">
    <source>
        <dbReference type="PROSITE" id="PS51762"/>
    </source>
</evidence>
<dbReference type="EMBL" id="JALAYX010000007">
    <property type="protein sequence ID" value="MCJ8240643.1"/>
    <property type="molecule type" value="Genomic_DNA"/>
</dbReference>
<gene>
    <name evidence="9" type="ORF">MKJ03_20105</name>
</gene>
<dbReference type="InterPro" id="IPR044791">
    <property type="entry name" value="Beta-glucanase/XTH"/>
</dbReference>
<dbReference type="RefSeq" id="WP_245137963.1">
    <property type="nucleotide sequence ID" value="NZ_CP128477.1"/>
</dbReference>
<keyword evidence="9" id="KW-0614">Plasmid</keyword>
<geneLocation type="plasmid" evidence="9">
    <name>unnamed</name>
</geneLocation>
<keyword evidence="3" id="KW-0378">Hydrolase</keyword>
<proteinExistence type="inferred from homology"/>
<protein>
    <recommendedName>
        <fullName evidence="2">Beta-glucanase</fullName>
    </recommendedName>
    <alternativeName>
        <fullName evidence="7">1,3-1,4-beta-D-glucan 4-glucanohydrolase</fullName>
    </alternativeName>
    <alternativeName>
        <fullName evidence="6">Endo-beta-1,3-1,4 glucanase</fullName>
    </alternativeName>
    <alternativeName>
        <fullName evidence="5">Lichenase</fullName>
    </alternativeName>
</protein>